<dbReference type="InterPro" id="IPR039968">
    <property type="entry name" value="BcerS-like"/>
</dbReference>
<dbReference type="InterPro" id="IPR000182">
    <property type="entry name" value="GNAT_dom"/>
</dbReference>
<dbReference type="Gene3D" id="3.40.630.30">
    <property type="match status" value="1"/>
</dbReference>
<dbReference type="PANTHER" id="PTHR41368">
    <property type="entry name" value="PROTEIN YGHO"/>
    <property type="match status" value="1"/>
</dbReference>
<dbReference type="InterPro" id="IPR016181">
    <property type="entry name" value="Acyl_CoA_acyltransferase"/>
</dbReference>
<dbReference type="PROSITE" id="PS51186">
    <property type="entry name" value="GNAT"/>
    <property type="match status" value="1"/>
</dbReference>
<dbReference type="EMBL" id="BSOO01000006">
    <property type="protein sequence ID" value="GLR47175.1"/>
    <property type="molecule type" value="Genomic_DNA"/>
</dbReference>
<proteinExistence type="predicted"/>
<evidence type="ECO:0000259" key="1">
    <source>
        <dbReference type="PROSITE" id="PS51186"/>
    </source>
</evidence>
<accession>A0ABQ5Z594</accession>
<sequence length="385" mass="43363">MSDLVIRPVQSKADRKRFVDLVWDVYKDDPHWVPPLKDEMLGLITPGKNPWFEHAEAAFWLAERGGRAVGRISAQVDRLVLEHMGEGIGNFGMLEIVDGETEAGPRLIATAEQWLRDRGMKTSLGPLSLSIWDEPGLLVQGFAQSPTAMMGHHRPSYQAIVEGAGYAKAKDLVTYELDIRIDMIPMIQRLIDAGNRSDKIRIRSVDKSRFDEEAHTILTLLNDAWSDNWGFVPLTESEIAYAGKKLKPIIYEDLVCIAEVKNEAGVFEPAAFMITIPDLNELTRDLNGELFPFGFIKLLWRLRKPRVKRMRVPLMGVAKKYQGGRLSAQLAFMMIERNRIASVGPYGASHGEFGWVLEDNQGMLSIAQLPGAEVNKTYRIYEKAL</sequence>
<keyword evidence="3" id="KW-1185">Reference proteome</keyword>
<organism evidence="2 3">
    <name type="scientific">Sphingomonas astaxanthinifaciens DSM 22298</name>
    <dbReference type="NCBI Taxonomy" id="1123267"/>
    <lineage>
        <taxon>Bacteria</taxon>
        <taxon>Pseudomonadati</taxon>
        <taxon>Pseudomonadota</taxon>
        <taxon>Alphaproteobacteria</taxon>
        <taxon>Sphingomonadales</taxon>
        <taxon>Sphingomonadaceae</taxon>
        <taxon>Sphingomonas</taxon>
    </lineage>
</organism>
<feature type="domain" description="N-acetyltransferase" evidence="1">
    <location>
        <begin position="4"/>
        <end position="191"/>
    </location>
</feature>
<evidence type="ECO:0000313" key="3">
    <source>
        <dbReference type="Proteomes" id="UP001156703"/>
    </source>
</evidence>
<evidence type="ECO:0000313" key="2">
    <source>
        <dbReference type="EMBL" id="GLR47175.1"/>
    </source>
</evidence>
<dbReference type="Proteomes" id="UP001156703">
    <property type="component" value="Unassembled WGS sequence"/>
</dbReference>
<dbReference type="RefSeq" id="WP_029939976.1">
    <property type="nucleotide sequence ID" value="NZ_BSOO01000006.1"/>
</dbReference>
<gene>
    <name evidence="2" type="ORF">GCM10007925_08860</name>
</gene>
<dbReference type="SUPFAM" id="SSF55729">
    <property type="entry name" value="Acyl-CoA N-acyltransferases (Nat)"/>
    <property type="match status" value="1"/>
</dbReference>
<reference evidence="3" key="1">
    <citation type="journal article" date="2019" name="Int. J. Syst. Evol. Microbiol.">
        <title>The Global Catalogue of Microorganisms (GCM) 10K type strain sequencing project: providing services to taxonomists for standard genome sequencing and annotation.</title>
        <authorList>
            <consortium name="The Broad Institute Genomics Platform"/>
            <consortium name="The Broad Institute Genome Sequencing Center for Infectious Disease"/>
            <person name="Wu L."/>
            <person name="Ma J."/>
        </authorList>
    </citation>
    <scope>NUCLEOTIDE SEQUENCE [LARGE SCALE GENOMIC DNA]</scope>
    <source>
        <strain evidence="3">NBRC 102146</strain>
    </source>
</reference>
<comment type="caution">
    <text evidence="2">The sequence shown here is derived from an EMBL/GenBank/DDBJ whole genome shotgun (WGS) entry which is preliminary data.</text>
</comment>
<dbReference type="PANTHER" id="PTHR41368:SF1">
    <property type="entry name" value="PROTEIN YGHO"/>
    <property type="match status" value="1"/>
</dbReference>
<protein>
    <recommendedName>
        <fullName evidence="1">N-acetyltransferase domain-containing protein</fullName>
    </recommendedName>
</protein>
<name>A0ABQ5Z594_9SPHN</name>